<evidence type="ECO:0000313" key="2">
    <source>
        <dbReference type="Proteomes" id="UP001164305"/>
    </source>
</evidence>
<organism evidence="1 2">
    <name type="scientific">Brachybacterium huguangmaarense</name>
    <dbReference type="NCBI Taxonomy" id="1652028"/>
    <lineage>
        <taxon>Bacteria</taxon>
        <taxon>Bacillati</taxon>
        <taxon>Actinomycetota</taxon>
        <taxon>Actinomycetes</taxon>
        <taxon>Micrococcales</taxon>
        <taxon>Dermabacteraceae</taxon>
        <taxon>Brachybacterium</taxon>
    </lineage>
</organism>
<reference evidence="1" key="1">
    <citation type="submission" date="2022-10" db="EMBL/GenBank/DDBJ databases">
        <title>Whole-Genome Sequencing of Brachybacterium huguangmaarense BRM-3, Isolated from Betula schmidtii.</title>
        <authorList>
            <person name="Haam D."/>
        </authorList>
    </citation>
    <scope>NUCLEOTIDE SEQUENCE</scope>
    <source>
        <strain evidence="1">BRM-3</strain>
    </source>
</reference>
<accession>A0ABY6FXW4</accession>
<dbReference type="EMBL" id="CP107020">
    <property type="protein sequence ID" value="UYG15758.1"/>
    <property type="molecule type" value="Genomic_DNA"/>
</dbReference>
<keyword evidence="2" id="KW-1185">Reference proteome</keyword>
<dbReference type="RefSeq" id="WP_263592972.1">
    <property type="nucleotide sequence ID" value="NZ_CP107020.1"/>
</dbReference>
<evidence type="ECO:0000313" key="1">
    <source>
        <dbReference type="EMBL" id="UYG15758.1"/>
    </source>
</evidence>
<sequence length="382" mass="41302">MTWRVYLGQTMTGIVGPSIAHSTGSTEIPLNDIESMSATCNRSELVGVERSWWSPWAGALLVSYEDEYIEETLIAAGPIDKPVKDTPKTGKLEISAGGIGALLSHREVLAGDFRPGQEEALKLSVLDWSGVSLGSIVGRIITAATSKRAGWLPIVIPPEEPAVRQRTYEGWNVANNLAWKRITEITEVIGGPDVMLRPRFVAGSNRTRFEWVLCTGTEGQPTIPQTAQVLWDSTAQQSPIANVEVTSNATRLAHRVYATGAGEGAGIALQIAEAKTIPEYMPLLETTISDTDTENLDLLRSKATSTLASQGIDQVTFTVESTAESPIGSWNVGDAVEATLTGWLNIPDGTYTLRIISAKYDLTNSTVTVECQEDQLGEELTW</sequence>
<name>A0ABY6FXW4_9MICO</name>
<evidence type="ECO:0008006" key="3">
    <source>
        <dbReference type="Google" id="ProtNLM"/>
    </source>
</evidence>
<proteinExistence type="predicted"/>
<protein>
    <recommendedName>
        <fullName evidence="3">Minor tail protein</fullName>
    </recommendedName>
</protein>
<gene>
    <name evidence="1" type="ORF">BRM3_08880</name>
</gene>
<dbReference type="Proteomes" id="UP001164305">
    <property type="component" value="Chromosome"/>
</dbReference>